<sequence>MNTKVKKANVKKQAFDMPINEHQKEMDKIANKMALLFEKKITASKFAKWVVIAKDNLDTRDDLMWGLGHEILPALIEAKTPQDRIKFLKKELPTSFEYYEFANRSLFQLGENFLKSFKGLFFGAWQIEEFMSIYLPLLSICEMLEDYEFHKDELEKETKKAA</sequence>
<organism evidence="1 2">
    <name type="scientific">Ginsengibacter hankyongi</name>
    <dbReference type="NCBI Taxonomy" id="2607284"/>
    <lineage>
        <taxon>Bacteria</taxon>
        <taxon>Pseudomonadati</taxon>
        <taxon>Bacteroidota</taxon>
        <taxon>Chitinophagia</taxon>
        <taxon>Chitinophagales</taxon>
        <taxon>Chitinophagaceae</taxon>
        <taxon>Ginsengibacter</taxon>
    </lineage>
</organism>
<reference evidence="1 2" key="1">
    <citation type="submission" date="2019-09" db="EMBL/GenBank/DDBJ databases">
        <title>Draft genome sequence of Ginsengibacter sp. BR5-29.</title>
        <authorList>
            <person name="Im W.-T."/>
        </authorList>
    </citation>
    <scope>NUCLEOTIDE SEQUENCE [LARGE SCALE GENOMIC DNA]</scope>
    <source>
        <strain evidence="1 2">BR5-29</strain>
    </source>
</reference>
<dbReference type="Proteomes" id="UP000326903">
    <property type="component" value="Unassembled WGS sequence"/>
</dbReference>
<evidence type="ECO:0000313" key="1">
    <source>
        <dbReference type="EMBL" id="KAA9041623.1"/>
    </source>
</evidence>
<protein>
    <submittedName>
        <fullName evidence="1">Uncharacterized protein</fullName>
    </submittedName>
</protein>
<dbReference type="AlphaFoldDB" id="A0A5J5IMT1"/>
<gene>
    <name evidence="1" type="ORF">FW778_06270</name>
</gene>
<dbReference type="RefSeq" id="WP_150413743.1">
    <property type="nucleotide sequence ID" value="NZ_VYQF01000001.1"/>
</dbReference>
<comment type="caution">
    <text evidence="1">The sequence shown here is derived from an EMBL/GenBank/DDBJ whole genome shotgun (WGS) entry which is preliminary data.</text>
</comment>
<keyword evidence="2" id="KW-1185">Reference proteome</keyword>
<name>A0A5J5IMT1_9BACT</name>
<accession>A0A5J5IMT1</accession>
<evidence type="ECO:0000313" key="2">
    <source>
        <dbReference type="Proteomes" id="UP000326903"/>
    </source>
</evidence>
<dbReference type="EMBL" id="VYQF01000001">
    <property type="protein sequence ID" value="KAA9041623.1"/>
    <property type="molecule type" value="Genomic_DNA"/>
</dbReference>
<proteinExistence type="predicted"/>